<reference evidence="4 5" key="1">
    <citation type="submission" date="2018-08" db="EMBL/GenBank/DDBJ databases">
        <title>Genomic Encyclopedia of Type Strains, Phase IV (KMG-IV): sequencing the most valuable type-strain genomes for metagenomic binning, comparative biology and taxonomic classification.</title>
        <authorList>
            <person name="Goeker M."/>
        </authorList>
    </citation>
    <scope>NUCLEOTIDE SEQUENCE [LARGE SCALE GENOMIC DNA]</scope>
    <source>
        <strain evidence="4 5">BW863</strain>
    </source>
</reference>
<dbReference type="GO" id="GO:0004364">
    <property type="term" value="F:glutathione transferase activity"/>
    <property type="evidence" value="ECO:0007669"/>
    <property type="project" value="TreeGrafter"/>
</dbReference>
<feature type="domain" description="GST C-terminal" evidence="3">
    <location>
        <begin position="88"/>
        <end position="212"/>
    </location>
</feature>
<dbReference type="Proteomes" id="UP000256900">
    <property type="component" value="Unassembled WGS sequence"/>
</dbReference>
<dbReference type="GO" id="GO:0006749">
    <property type="term" value="P:glutathione metabolic process"/>
    <property type="evidence" value="ECO:0007669"/>
    <property type="project" value="TreeGrafter"/>
</dbReference>
<evidence type="ECO:0000259" key="2">
    <source>
        <dbReference type="PROSITE" id="PS50404"/>
    </source>
</evidence>
<dbReference type="InterPro" id="IPR036249">
    <property type="entry name" value="Thioredoxin-like_sf"/>
</dbReference>
<feature type="domain" description="GST N-terminal" evidence="2">
    <location>
        <begin position="1"/>
        <end position="82"/>
    </location>
</feature>
<dbReference type="OrthoDB" id="9810080at2"/>
<dbReference type="SFLD" id="SFLDS00019">
    <property type="entry name" value="Glutathione_Transferase_(cytos"/>
    <property type="match status" value="1"/>
</dbReference>
<name>A0A3D9Z1S5_9HYPH</name>
<dbReference type="AlphaFoldDB" id="A0A3D9Z1S5"/>
<dbReference type="InterPro" id="IPR040079">
    <property type="entry name" value="Glutathione_S-Trfase"/>
</dbReference>
<dbReference type="InterPro" id="IPR004045">
    <property type="entry name" value="Glutathione_S-Trfase_N"/>
</dbReference>
<dbReference type="Pfam" id="PF00043">
    <property type="entry name" value="GST_C"/>
    <property type="match status" value="1"/>
</dbReference>
<dbReference type="SUPFAM" id="SSF47616">
    <property type="entry name" value="GST C-terminal domain-like"/>
    <property type="match status" value="1"/>
</dbReference>
<accession>A0A3D9Z1S5</accession>
<dbReference type="InterPro" id="IPR036282">
    <property type="entry name" value="Glutathione-S-Trfase_C_sf"/>
</dbReference>
<comment type="subunit">
    <text evidence="1">Homodimer.</text>
</comment>
<dbReference type="InterPro" id="IPR004046">
    <property type="entry name" value="GST_C"/>
</dbReference>
<sequence>MMILHDYILSSDCYKVRLLIAMLGLKVELRKINVFPGHELDSLAFRLLNPLGRIPVLEDDELVLREPGAILTYLSLRHGPPNTWLPDDPARHAEVVLWLEFASRELEPVSRLRFDAITGVGPAPAGDVEKTHAALAVLEDHLAALEITGADWLVGNAPTLADLAVFAPVALAPDAEIPLDTYPAIWRWIGRVKTLPGFIVMPGVMPSLVGVV</sequence>
<protein>
    <submittedName>
        <fullName evidence="4">Glutathione S-transferase</fullName>
    </submittedName>
</protein>
<keyword evidence="5" id="KW-1185">Reference proteome</keyword>
<dbReference type="SFLD" id="SFLDG00358">
    <property type="entry name" value="Main_(cytGST)"/>
    <property type="match status" value="1"/>
</dbReference>
<evidence type="ECO:0000313" key="5">
    <source>
        <dbReference type="Proteomes" id="UP000256900"/>
    </source>
</evidence>
<dbReference type="PANTHER" id="PTHR43969">
    <property type="entry name" value="GLUTATHIONE S TRANSFERASE D10, ISOFORM A-RELATED"/>
    <property type="match status" value="1"/>
</dbReference>
<evidence type="ECO:0000313" key="4">
    <source>
        <dbReference type="EMBL" id="REF89123.1"/>
    </source>
</evidence>
<dbReference type="Gene3D" id="3.40.30.10">
    <property type="entry name" value="Glutaredoxin"/>
    <property type="match status" value="1"/>
</dbReference>
<evidence type="ECO:0000259" key="3">
    <source>
        <dbReference type="PROSITE" id="PS50405"/>
    </source>
</evidence>
<dbReference type="Gene3D" id="1.20.1050.10">
    <property type="match status" value="1"/>
</dbReference>
<organism evidence="4 5">
    <name type="scientific">Methylovirgula ligni</name>
    <dbReference type="NCBI Taxonomy" id="569860"/>
    <lineage>
        <taxon>Bacteria</taxon>
        <taxon>Pseudomonadati</taxon>
        <taxon>Pseudomonadota</taxon>
        <taxon>Alphaproteobacteria</taxon>
        <taxon>Hyphomicrobiales</taxon>
        <taxon>Beijerinckiaceae</taxon>
        <taxon>Methylovirgula</taxon>
    </lineage>
</organism>
<keyword evidence="4" id="KW-0808">Transferase</keyword>
<proteinExistence type="predicted"/>
<dbReference type="PANTHER" id="PTHR43969:SF9">
    <property type="entry name" value="GLUTATHIONE S TRANSFERASE D10, ISOFORM A-RELATED"/>
    <property type="match status" value="1"/>
</dbReference>
<evidence type="ECO:0000256" key="1">
    <source>
        <dbReference type="ARBA" id="ARBA00011738"/>
    </source>
</evidence>
<gene>
    <name evidence="4" type="ORF">DES32_0338</name>
</gene>
<comment type="caution">
    <text evidence="4">The sequence shown here is derived from an EMBL/GenBank/DDBJ whole genome shotgun (WGS) entry which is preliminary data.</text>
</comment>
<dbReference type="Pfam" id="PF13417">
    <property type="entry name" value="GST_N_3"/>
    <property type="match status" value="1"/>
</dbReference>
<dbReference type="SUPFAM" id="SSF52833">
    <property type="entry name" value="Thioredoxin-like"/>
    <property type="match status" value="1"/>
</dbReference>
<dbReference type="PROSITE" id="PS50405">
    <property type="entry name" value="GST_CTER"/>
    <property type="match status" value="1"/>
</dbReference>
<dbReference type="EMBL" id="QUMO01000001">
    <property type="protein sequence ID" value="REF89123.1"/>
    <property type="molecule type" value="Genomic_DNA"/>
</dbReference>
<dbReference type="RefSeq" id="WP_115834933.1">
    <property type="nucleotide sequence ID" value="NZ_CP025086.1"/>
</dbReference>
<dbReference type="PROSITE" id="PS50404">
    <property type="entry name" value="GST_NTER"/>
    <property type="match status" value="1"/>
</dbReference>
<dbReference type="InterPro" id="IPR010987">
    <property type="entry name" value="Glutathione-S-Trfase_C-like"/>
</dbReference>